<dbReference type="Gene3D" id="3.40.50.300">
    <property type="entry name" value="P-loop containing nucleotide triphosphate hydrolases"/>
    <property type="match status" value="1"/>
</dbReference>
<gene>
    <name evidence="2" type="ORF">ALEPTO_LOCUS10331</name>
</gene>
<keyword evidence="3" id="KW-1185">Reference proteome</keyword>
<reference evidence="2" key="1">
    <citation type="submission" date="2021-06" db="EMBL/GenBank/DDBJ databases">
        <authorList>
            <person name="Kallberg Y."/>
            <person name="Tangrot J."/>
            <person name="Rosling A."/>
        </authorList>
    </citation>
    <scope>NUCLEOTIDE SEQUENCE</scope>
    <source>
        <strain evidence="2">FL130A</strain>
    </source>
</reference>
<dbReference type="Pfam" id="PF00005">
    <property type="entry name" value="ABC_tran"/>
    <property type="match status" value="1"/>
</dbReference>
<evidence type="ECO:0000259" key="1">
    <source>
        <dbReference type="Pfam" id="PF00005"/>
    </source>
</evidence>
<dbReference type="SUPFAM" id="SSF52540">
    <property type="entry name" value="P-loop containing nucleoside triphosphate hydrolases"/>
    <property type="match status" value="1"/>
</dbReference>
<evidence type="ECO:0000313" key="3">
    <source>
        <dbReference type="Proteomes" id="UP000789508"/>
    </source>
</evidence>
<dbReference type="OrthoDB" id="6593433at2759"/>
<dbReference type="Proteomes" id="UP000789508">
    <property type="component" value="Unassembled WGS sequence"/>
</dbReference>
<sequence>MRFQVNKLGKKKSDGSFLFRDINILLDEGETLAITGPSGVGKTTLLKCIAELTVFEEGSLYLNEKYIIFIYFL</sequence>
<dbReference type="PANTHER" id="PTHR43119:SF1">
    <property type="entry name" value="ABC TRANSPORTER DOMAIN-CONTAINING PROTEIN"/>
    <property type="match status" value="1"/>
</dbReference>
<dbReference type="CDD" id="cd00267">
    <property type="entry name" value="ABC_ATPase"/>
    <property type="match status" value="1"/>
</dbReference>
<name>A0A9N9E654_9GLOM</name>
<evidence type="ECO:0000313" key="2">
    <source>
        <dbReference type="EMBL" id="CAG8661309.1"/>
    </source>
</evidence>
<feature type="domain" description="ABC transporter" evidence="1">
    <location>
        <begin position="20"/>
        <end position="65"/>
    </location>
</feature>
<dbReference type="InterPro" id="IPR003439">
    <property type="entry name" value="ABC_transporter-like_ATP-bd"/>
</dbReference>
<dbReference type="EMBL" id="CAJVPS010010924">
    <property type="protein sequence ID" value="CAG8661309.1"/>
    <property type="molecule type" value="Genomic_DNA"/>
</dbReference>
<proteinExistence type="predicted"/>
<dbReference type="PANTHER" id="PTHR43119">
    <property type="entry name" value="ABC TRANSPORT PROTEIN ATP-BINDING COMPONENT-RELATED"/>
    <property type="match status" value="1"/>
</dbReference>
<comment type="caution">
    <text evidence="2">The sequence shown here is derived from an EMBL/GenBank/DDBJ whole genome shotgun (WGS) entry which is preliminary data.</text>
</comment>
<protein>
    <submittedName>
        <fullName evidence="2">12465_t:CDS:1</fullName>
    </submittedName>
</protein>
<dbReference type="InterPro" id="IPR027417">
    <property type="entry name" value="P-loop_NTPase"/>
</dbReference>
<dbReference type="GO" id="GO:0016887">
    <property type="term" value="F:ATP hydrolysis activity"/>
    <property type="evidence" value="ECO:0007669"/>
    <property type="project" value="InterPro"/>
</dbReference>
<accession>A0A9N9E654</accession>
<dbReference type="GO" id="GO:0005524">
    <property type="term" value="F:ATP binding"/>
    <property type="evidence" value="ECO:0007669"/>
    <property type="project" value="InterPro"/>
</dbReference>
<dbReference type="AlphaFoldDB" id="A0A9N9E654"/>
<organism evidence="2 3">
    <name type="scientific">Ambispora leptoticha</name>
    <dbReference type="NCBI Taxonomy" id="144679"/>
    <lineage>
        <taxon>Eukaryota</taxon>
        <taxon>Fungi</taxon>
        <taxon>Fungi incertae sedis</taxon>
        <taxon>Mucoromycota</taxon>
        <taxon>Glomeromycotina</taxon>
        <taxon>Glomeromycetes</taxon>
        <taxon>Archaeosporales</taxon>
        <taxon>Ambisporaceae</taxon>
        <taxon>Ambispora</taxon>
    </lineage>
</organism>